<dbReference type="Gene3D" id="1.10.340.30">
    <property type="entry name" value="Hypothetical protein, domain 2"/>
    <property type="match status" value="1"/>
</dbReference>
<organism evidence="2">
    <name type="scientific">Cladocopium goreaui</name>
    <dbReference type="NCBI Taxonomy" id="2562237"/>
    <lineage>
        <taxon>Eukaryota</taxon>
        <taxon>Sar</taxon>
        <taxon>Alveolata</taxon>
        <taxon>Dinophyceae</taxon>
        <taxon>Suessiales</taxon>
        <taxon>Symbiodiniaceae</taxon>
        <taxon>Cladocopium</taxon>
    </lineage>
</organism>
<comment type="caution">
    <text evidence="2">The sequence shown here is derived from an EMBL/GenBank/DDBJ whole genome shotgun (WGS) entry which is preliminary data.</text>
</comment>
<dbReference type="EMBL" id="CAMXCT010000735">
    <property type="protein sequence ID" value="CAI3982651.1"/>
    <property type="molecule type" value="Genomic_DNA"/>
</dbReference>
<feature type="region of interest" description="Disordered" evidence="1">
    <location>
        <begin position="1"/>
        <end position="35"/>
    </location>
</feature>
<evidence type="ECO:0000313" key="5">
    <source>
        <dbReference type="Proteomes" id="UP001152797"/>
    </source>
</evidence>
<keyword evidence="5" id="KW-1185">Reference proteome</keyword>
<dbReference type="PANTHER" id="PTHR47203">
    <property type="match status" value="1"/>
</dbReference>
<dbReference type="GO" id="GO:0003824">
    <property type="term" value="F:catalytic activity"/>
    <property type="evidence" value="ECO:0007669"/>
    <property type="project" value="InterPro"/>
</dbReference>
<sequence length="171" mass="19216">MSHGIKMSQASGKIQAAPRRSAKSSSPFPGFQRPSASEVKQFHKLLARHFGERRPGKGKRNILDTVVGTILSQNTTNTNSHRAFSQLKKSFPTWDKVRTARPAAVQKVIRCGGLAPKKTKWIQAILKTLHKERGESSMEFLRKLNKEQVHQELERFQGVGKKTSAIINLFD</sequence>
<gene>
    <name evidence="2" type="ORF">C1SCF055_LOCUS10325</name>
</gene>
<reference evidence="3" key="2">
    <citation type="submission" date="2024-04" db="EMBL/GenBank/DDBJ databases">
        <authorList>
            <person name="Chen Y."/>
            <person name="Shah S."/>
            <person name="Dougan E. K."/>
            <person name="Thang M."/>
            <person name="Chan C."/>
        </authorList>
    </citation>
    <scope>NUCLEOTIDE SEQUENCE [LARGE SCALE GENOMIC DNA]</scope>
</reference>
<dbReference type="EMBL" id="CAMXCT030000735">
    <property type="protein sequence ID" value="CAL4769963.1"/>
    <property type="molecule type" value="Genomic_DNA"/>
</dbReference>
<reference evidence="2" key="1">
    <citation type="submission" date="2022-10" db="EMBL/GenBank/DDBJ databases">
        <authorList>
            <person name="Chen Y."/>
            <person name="Dougan E. K."/>
            <person name="Chan C."/>
            <person name="Rhodes N."/>
            <person name="Thang M."/>
        </authorList>
    </citation>
    <scope>NUCLEOTIDE SEQUENCE</scope>
</reference>
<evidence type="ECO:0000313" key="2">
    <source>
        <dbReference type="EMBL" id="CAI3982651.1"/>
    </source>
</evidence>
<dbReference type="SUPFAM" id="SSF48150">
    <property type="entry name" value="DNA-glycosylase"/>
    <property type="match status" value="1"/>
</dbReference>
<dbReference type="InterPro" id="IPR011257">
    <property type="entry name" value="DNA_glycosylase"/>
</dbReference>
<dbReference type="Proteomes" id="UP001152797">
    <property type="component" value="Unassembled WGS sequence"/>
</dbReference>
<protein>
    <submittedName>
        <fullName evidence="4">DNA glycosylase At3g47830</fullName>
    </submittedName>
</protein>
<evidence type="ECO:0000256" key="1">
    <source>
        <dbReference type="SAM" id="MobiDB-lite"/>
    </source>
</evidence>
<proteinExistence type="predicted"/>
<dbReference type="GO" id="GO:0006281">
    <property type="term" value="P:DNA repair"/>
    <property type="evidence" value="ECO:0007669"/>
    <property type="project" value="InterPro"/>
</dbReference>
<evidence type="ECO:0000313" key="3">
    <source>
        <dbReference type="EMBL" id="CAL1136026.1"/>
    </source>
</evidence>
<dbReference type="AlphaFoldDB" id="A0A9P1C063"/>
<dbReference type="OrthoDB" id="5607at2759"/>
<name>A0A9P1C063_9DINO</name>
<dbReference type="PANTHER" id="PTHR47203:SF1">
    <property type="entry name" value="HYPOTHETICAL BASE EXCISION DNA REPAIR PROTEIN (EUROFUNG)"/>
    <property type="match status" value="1"/>
</dbReference>
<dbReference type="EMBL" id="CAMXCT020000735">
    <property type="protein sequence ID" value="CAL1136026.1"/>
    <property type="molecule type" value="Genomic_DNA"/>
</dbReference>
<evidence type="ECO:0000313" key="4">
    <source>
        <dbReference type="EMBL" id="CAL4769963.1"/>
    </source>
</evidence>
<accession>A0A9P1C063</accession>
<feature type="compositionally biased region" description="Low complexity" evidence="1">
    <location>
        <begin position="16"/>
        <end position="27"/>
    </location>
</feature>